<feature type="compositionally biased region" description="Basic and acidic residues" evidence="1">
    <location>
        <begin position="189"/>
        <end position="213"/>
    </location>
</feature>
<organism evidence="2 3">
    <name type="scientific">Daphnia pulex</name>
    <name type="common">Water flea</name>
    <dbReference type="NCBI Taxonomy" id="6669"/>
    <lineage>
        <taxon>Eukaryota</taxon>
        <taxon>Metazoa</taxon>
        <taxon>Ecdysozoa</taxon>
        <taxon>Arthropoda</taxon>
        <taxon>Crustacea</taxon>
        <taxon>Branchiopoda</taxon>
        <taxon>Diplostraca</taxon>
        <taxon>Cladocera</taxon>
        <taxon>Anomopoda</taxon>
        <taxon>Daphniidae</taxon>
        <taxon>Daphnia</taxon>
    </lineage>
</organism>
<evidence type="ECO:0000256" key="1">
    <source>
        <dbReference type="SAM" id="MobiDB-lite"/>
    </source>
</evidence>
<gene>
    <name evidence="2" type="ORF">DAPPUDRAFT_114850</name>
</gene>
<sequence length="213" mass="23651">MTKARRKRRIRANSNVVDGSSARRWRIFVYWAACLTARSATTPVEVKSNAEKAWAGLLQRKSKSNQMLKGVGRSATTPVEVESNAARRGQVCHNASRSRIKCCKAWAGLPQRQSKSNQMLQGVGRSATTPVEVESNAARRGQVCYNASRSRIKCCKAWAGLLQRQSKSNQMLQGVGRSATTPVEVESNAEQRDSERCRQLRLEGPDDNSRSDK</sequence>
<accession>E9HJH0</accession>
<dbReference type="EMBL" id="GL732662">
    <property type="protein sequence ID" value="EFX68088.1"/>
    <property type="molecule type" value="Genomic_DNA"/>
</dbReference>
<feature type="region of interest" description="Disordered" evidence="1">
    <location>
        <begin position="172"/>
        <end position="213"/>
    </location>
</feature>
<keyword evidence="3" id="KW-1185">Reference proteome</keyword>
<dbReference type="PhylomeDB" id="E9HJH0"/>
<dbReference type="Proteomes" id="UP000000305">
    <property type="component" value="Unassembled WGS sequence"/>
</dbReference>
<reference evidence="2 3" key="1">
    <citation type="journal article" date="2011" name="Science">
        <title>The ecoresponsive genome of Daphnia pulex.</title>
        <authorList>
            <person name="Colbourne J.K."/>
            <person name="Pfrender M.E."/>
            <person name="Gilbert D."/>
            <person name="Thomas W.K."/>
            <person name="Tucker A."/>
            <person name="Oakley T.H."/>
            <person name="Tokishita S."/>
            <person name="Aerts A."/>
            <person name="Arnold G.J."/>
            <person name="Basu M.K."/>
            <person name="Bauer D.J."/>
            <person name="Caceres C.E."/>
            <person name="Carmel L."/>
            <person name="Casola C."/>
            <person name="Choi J.H."/>
            <person name="Detter J.C."/>
            <person name="Dong Q."/>
            <person name="Dusheyko S."/>
            <person name="Eads B.D."/>
            <person name="Frohlich T."/>
            <person name="Geiler-Samerotte K.A."/>
            <person name="Gerlach D."/>
            <person name="Hatcher P."/>
            <person name="Jogdeo S."/>
            <person name="Krijgsveld J."/>
            <person name="Kriventseva E.V."/>
            <person name="Kultz D."/>
            <person name="Laforsch C."/>
            <person name="Lindquist E."/>
            <person name="Lopez J."/>
            <person name="Manak J.R."/>
            <person name="Muller J."/>
            <person name="Pangilinan J."/>
            <person name="Patwardhan R.P."/>
            <person name="Pitluck S."/>
            <person name="Pritham E.J."/>
            <person name="Rechtsteiner A."/>
            <person name="Rho M."/>
            <person name="Rogozin I.B."/>
            <person name="Sakarya O."/>
            <person name="Salamov A."/>
            <person name="Schaack S."/>
            <person name="Shapiro H."/>
            <person name="Shiga Y."/>
            <person name="Skalitzky C."/>
            <person name="Smith Z."/>
            <person name="Souvorov A."/>
            <person name="Sung W."/>
            <person name="Tang Z."/>
            <person name="Tsuchiya D."/>
            <person name="Tu H."/>
            <person name="Vos H."/>
            <person name="Wang M."/>
            <person name="Wolf Y.I."/>
            <person name="Yamagata H."/>
            <person name="Yamada T."/>
            <person name="Ye Y."/>
            <person name="Shaw J.R."/>
            <person name="Andrews J."/>
            <person name="Crease T.J."/>
            <person name="Tang H."/>
            <person name="Lucas S.M."/>
            <person name="Robertson H.M."/>
            <person name="Bork P."/>
            <person name="Koonin E.V."/>
            <person name="Zdobnov E.M."/>
            <person name="Grigoriev I.V."/>
            <person name="Lynch M."/>
            <person name="Boore J.L."/>
        </authorList>
    </citation>
    <scope>NUCLEOTIDE SEQUENCE [LARGE SCALE GENOMIC DNA]</scope>
</reference>
<dbReference type="InParanoid" id="E9HJH0"/>
<dbReference type="KEGG" id="dpx:DAPPUDRAFT_114850"/>
<protein>
    <submittedName>
        <fullName evidence="2">Uncharacterized protein</fullName>
    </submittedName>
</protein>
<proteinExistence type="predicted"/>
<dbReference type="HOGENOM" id="CLU_1391518_0_0_1"/>
<dbReference type="AlphaFoldDB" id="E9HJH0"/>
<evidence type="ECO:0000313" key="2">
    <source>
        <dbReference type="EMBL" id="EFX68088.1"/>
    </source>
</evidence>
<name>E9HJH0_DAPPU</name>
<evidence type="ECO:0000313" key="3">
    <source>
        <dbReference type="Proteomes" id="UP000000305"/>
    </source>
</evidence>